<sequence>MSYILSLIKNRKLVIGIVVVGLLGISAYLGWNRLESSIYQEGYSAAVIEYQGKLQKAQKEYNREIEYKLTQQRTLLAQRHKNEMRRLEAESVVDKEVQTVTEYIEEKIYVKEECDIVPPDLNRMFNNSIDSINGSK</sequence>
<dbReference type="Proteomes" id="UP000479357">
    <property type="component" value="Segment"/>
</dbReference>
<dbReference type="GeneID" id="55626455"/>
<accession>A0A6C0R2M2</accession>
<protein>
    <submittedName>
        <fullName evidence="2">Uncharacterized protein</fullName>
    </submittedName>
</protein>
<dbReference type="EMBL" id="MN877442">
    <property type="protein sequence ID" value="QHZ59754.1"/>
    <property type="molecule type" value="Genomic_DNA"/>
</dbReference>
<dbReference type="KEGG" id="vg:55626455"/>
<keyword evidence="1" id="KW-0812">Transmembrane</keyword>
<feature type="transmembrane region" description="Helical" evidence="1">
    <location>
        <begin position="12"/>
        <end position="31"/>
    </location>
</feature>
<keyword evidence="1" id="KW-1133">Transmembrane helix</keyword>
<reference evidence="2 3" key="1">
    <citation type="submission" date="2019-12" db="EMBL/GenBank/DDBJ databases">
        <title>Alteromonas phage V22 represents a new genus of marine bacteriophages that requires a novel tail fiber chaperone for host recognition.</title>
        <authorList>
            <person name="Gonzalez-Serrano R."/>
            <person name="Dunne M."/>
            <person name="Rosselli R."/>
            <person name="Martin-Cuadrado A.-B."/>
            <person name="Grosboillot V."/>
            <person name="Zinsli L."/>
            <person name="Roda-Garcia J.J."/>
            <person name="Loessner M.J."/>
            <person name="Rodriguez-Valera F."/>
        </authorList>
    </citation>
    <scope>NUCLEOTIDE SEQUENCE [LARGE SCALE GENOMIC DNA]</scope>
</reference>
<dbReference type="RefSeq" id="YP_009855715.1">
    <property type="nucleotide sequence ID" value="NC_048847.1"/>
</dbReference>
<evidence type="ECO:0000313" key="2">
    <source>
        <dbReference type="EMBL" id="QHZ59754.1"/>
    </source>
</evidence>
<keyword evidence="3" id="KW-1185">Reference proteome</keyword>
<organism evidence="2 3">
    <name type="scientific">Alteromonas phage vB_AmeM_PT11-V22</name>
    <dbReference type="NCBI Taxonomy" id="2704031"/>
    <lineage>
        <taxon>Viruses</taxon>
        <taxon>Duplodnaviria</taxon>
        <taxon>Heunggongvirae</taxon>
        <taxon>Uroviricota</taxon>
        <taxon>Caudoviricetes</taxon>
        <taxon>Myoalterovirus</taxon>
        <taxon>Myoalterovirus PT11V22</taxon>
    </lineage>
</organism>
<name>A0A6C0R2M2_9CAUD</name>
<keyword evidence="1" id="KW-0472">Membrane</keyword>
<evidence type="ECO:0000256" key="1">
    <source>
        <dbReference type="SAM" id="Phobius"/>
    </source>
</evidence>
<evidence type="ECO:0000313" key="3">
    <source>
        <dbReference type="Proteomes" id="UP000479357"/>
    </source>
</evidence>
<proteinExistence type="predicted"/>